<feature type="compositionally biased region" description="Basic and acidic residues" evidence="1">
    <location>
        <begin position="266"/>
        <end position="278"/>
    </location>
</feature>
<evidence type="ECO:0000313" key="2">
    <source>
        <dbReference type="EMBL" id="CDS11626.1"/>
    </source>
</evidence>
<feature type="compositionally biased region" description="Polar residues" evidence="1">
    <location>
        <begin position="180"/>
        <end position="199"/>
    </location>
</feature>
<feature type="compositionally biased region" description="Polar residues" evidence="1">
    <location>
        <begin position="206"/>
        <end position="230"/>
    </location>
</feature>
<organism evidence="2">
    <name type="scientific">Lichtheimia ramosa</name>
    <dbReference type="NCBI Taxonomy" id="688394"/>
    <lineage>
        <taxon>Eukaryota</taxon>
        <taxon>Fungi</taxon>
        <taxon>Fungi incertae sedis</taxon>
        <taxon>Mucoromycota</taxon>
        <taxon>Mucoromycotina</taxon>
        <taxon>Mucoromycetes</taxon>
        <taxon>Mucorales</taxon>
        <taxon>Lichtheimiaceae</taxon>
        <taxon>Lichtheimia</taxon>
    </lineage>
</organism>
<reference evidence="2" key="1">
    <citation type="journal article" date="2014" name="Genome Announc.">
        <title>De novo whole-genome sequence and genome annotation of Lichtheimia ramosa.</title>
        <authorList>
            <person name="Linde J."/>
            <person name="Schwartze V."/>
            <person name="Binder U."/>
            <person name="Lass-Florl C."/>
            <person name="Voigt K."/>
            <person name="Horn F."/>
        </authorList>
    </citation>
    <scope>NUCLEOTIDE SEQUENCE</scope>
    <source>
        <strain evidence="2">JMRC FSU:6197</strain>
    </source>
</reference>
<feature type="compositionally biased region" description="Low complexity" evidence="1">
    <location>
        <begin position="231"/>
        <end position="252"/>
    </location>
</feature>
<feature type="compositionally biased region" description="Polar residues" evidence="1">
    <location>
        <begin position="96"/>
        <end position="123"/>
    </location>
</feature>
<feature type="compositionally biased region" description="Low complexity" evidence="1">
    <location>
        <begin position="349"/>
        <end position="364"/>
    </location>
</feature>
<feature type="compositionally biased region" description="Basic and acidic residues" evidence="1">
    <location>
        <begin position="401"/>
        <end position="415"/>
    </location>
</feature>
<feature type="region of interest" description="Disordered" evidence="1">
    <location>
        <begin position="670"/>
        <end position="711"/>
    </location>
</feature>
<feature type="compositionally biased region" description="Low complexity" evidence="1">
    <location>
        <begin position="384"/>
        <end position="400"/>
    </location>
</feature>
<evidence type="ECO:0000256" key="1">
    <source>
        <dbReference type="SAM" id="MobiDB-lite"/>
    </source>
</evidence>
<sequence length="773" mass="81768">MDYFYKKATSLLPSSLYQETEEPDHGDIQQSSSSAAAEQQPMASTQRAAVDQDSSFVAPEPTRAKQSGLLSKDNNQFGSVTGKKPVKEPSKPMPTSAATAGQQQPGSGMASDTNEIAPNQGMTASGGVPEHEDQFYGSAIEQRKAPMSTAAPTSTQQKQPLTSDVAPTTTTGTHSRKDSQVLSDIPPSSYQQTAGQTETAAVPSSKLPSQKVQFTSDAPQPKQASSQLPSTAATKAQPTTAAPATTANANKTDGSYAASQGSFHPADSEHPASKDRAPATDNIAPVQQQQQQQQQSPPGEKRRGSKGSGIKNFFEKLTHPGQSSEKKTSTSAQQKDFNKYDISSAQKQGGLAAGPNPANGDFAAAGVGGAAMVTGIEAMEQQKGKQQQQQQQPSTQPTTKGNDRDLGKSGADDIQQHTAHRNTNEDNGMKQYPHATTTGADDATAMNQQQKRTSLDHMAPNDMQRTNQNTAMQQPTTDAIDRHEPNQVTGNNNTLGQQQQAAPTTQMNPSAQMNQPAVGGMNGYPIGQEQQQPMPATQSQQPTTTTTTAEENNAATKASQQQMQQPMSAGDGGTGGDTVTTSTAPNAEQYQEKNPITAGQVNGAKEERQQQKQSMTAEPAATQQSSDQQVPIHDNEAKKWMPTSAKTGKGIGGAVAGAAGATAVGAGVAHARGDTNNNSHLSQQQQHGPSSSGDTAAQNDVAQQDQPPRRRSLQEYISGMIDTRRGSFKETLGRLLHRENLENDGQALRMHGQQKIDDFHAAQQANKKSIIAM</sequence>
<dbReference type="OrthoDB" id="2286320at2759"/>
<feature type="compositionally biased region" description="Polar residues" evidence="1">
    <location>
        <begin position="585"/>
        <end position="600"/>
    </location>
</feature>
<feature type="compositionally biased region" description="Polar residues" evidence="1">
    <location>
        <begin position="694"/>
        <end position="706"/>
    </location>
</feature>
<feature type="compositionally biased region" description="Low complexity" evidence="1">
    <location>
        <begin position="486"/>
        <end position="500"/>
    </location>
</feature>
<accession>A0A077WVH1</accession>
<feature type="region of interest" description="Disordered" evidence="1">
    <location>
        <begin position="376"/>
        <end position="462"/>
    </location>
</feature>
<proteinExistence type="predicted"/>
<feature type="region of interest" description="Disordered" evidence="1">
    <location>
        <begin position="1"/>
        <end position="364"/>
    </location>
</feature>
<feature type="compositionally biased region" description="Polar residues" evidence="1">
    <location>
        <begin position="611"/>
        <end position="629"/>
    </location>
</feature>
<feature type="compositionally biased region" description="Low complexity" evidence="1">
    <location>
        <begin position="29"/>
        <end position="44"/>
    </location>
</feature>
<feature type="compositionally biased region" description="Polar residues" evidence="1">
    <location>
        <begin position="501"/>
        <end position="515"/>
    </location>
</feature>
<feature type="compositionally biased region" description="Low complexity" evidence="1">
    <location>
        <begin position="435"/>
        <end position="445"/>
    </location>
</feature>
<dbReference type="EMBL" id="LK023346">
    <property type="protein sequence ID" value="CDS11626.1"/>
    <property type="molecule type" value="Genomic_DNA"/>
</dbReference>
<feature type="compositionally biased region" description="Polar residues" evidence="1">
    <location>
        <begin position="329"/>
        <end position="347"/>
    </location>
</feature>
<dbReference type="AlphaFoldDB" id="A0A077WVH1"/>
<feature type="compositionally biased region" description="Low complexity" evidence="1">
    <location>
        <begin position="683"/>
        <end position="693"/>
    </location>
</feature>
<feature type="compositionally biased region" description="Polar residues" evidence="1">
    <location>
        <begin position="64"/>
        <end position="79"/>
    </location>
</feature>
<feature type="compositionally biased region" description="Basic and acidic residues" evidence="1">
    <location>
        <begin position="313"/>
        <end position="328"/>
    </location>
</feature>
<protein>
    <submittedName>
        <fullName evidence="2">Uncharacterized protein</fullName>
    </submittedName>
</protein>
<feature type="compositionally biased region" description="Low complexity" evidence="1">
    <location>
        <begin position="528"/>
        <end position="569"/>
    </location>
</feature>
<feature type="region of interest" description="Disordered" evidence="1">
    <location>
        <begin position="481"/>
        <end position="631"/>
    </location>
</feature>
<feature type="compositionally biased region" description="Polar residues" evidence="1">
    <location>
        <begin position="150"/>
        <end position="173"/>
    </location>
</feature>
<gene>
    <name evidence="2" type="ORF">LRAMOSA03889</name>
</gene>
<name>A0A077WVH1_9FUNG</name>